<organism evidence="1 2">
    <name type="scientific">Endozoicomonas lisbonensis</name>
    <dbReference type="NCBI Taxonomy" id="3120522"/>
    <lineage>
        <taxon>Bacteria</taxon>
        <taxon>Pseudomonadati</taxon>
        <taxon>Pseudomonadota</taxon>
        <taxon>Gammaproteobacteria</taxon>
        <taxon>Oceanospirillales</taxon>
        <taxon>Endozoicomonadaceae</taxon>
        <taxon>Endozoicomonas</taxon>
    </lineage>
</organism>
<reference evidence="1 2" key="1">
    <citation type="submission" date="2024-06" db="EMBL/GenBank/DDBJ databases">
        <title>Genomic Encyclopedia of Type Strains, Phase V (KMG-V): Genome sequencing to study the core and pangenomes of soil and plant-associated prokaryotes.</title>
        <authorList>
            <person name="Whitman W."/>
        </authorList>
    </citation>
    <scope>NUCLEOTIDE SEQUENCE [LARGE SCALE GENOMIC DNA]</scope>
    <source>
        <strain evidence="1 2">NE40</strain>
    </source>
</reference>
<evidence type="ECO:0000313" key="1">
    <source>
        <dbReference type="EMBL" id="MET4759555.1"/>
    </source>
</evidence>
<accession>A0ABV2SP64</accession>
<name>A0ABV2SP64_9GAMM</name>
<dbReference type="Proteomes" id="UP001549366">
    <property type="component" value="Unassembled WGS sequence"/>
</dbReference>
<dbReference type="RefSeq" id="WP_354011470.1">
    <property type="nucleotide sequence ID" value="NZ_JBEWTA010000002.1"/>
</dbReference>
<proteinExistence type="predicted"/>
<sequence>MMYQKPEKAQLQALVEEGMDGQTVDAWRQTFLNTIAQLIKADPKKYRSYGVYWWLIKPQLLADENNVSSFGDTVDSDWLEKMSYDNPALDLAAAFVYSRSRWDTGLQDSNVHWLVDEEGDSEKVCVEDPDMEAKLQVKSVV</sequence>
<keyword evidence="2" id="KW-1185">Reference proteome</keyword>
<gene>
    <name evidence="1" type="ORF">V5J35_004874</name>
</gene>
<dbReference type="EMBL" id="JBEWTB010000003">
    <property type="protein sequence ID" value="MET4759555.1"/>
    <property type="molecule type" value="Genomic_DNA"/>
</dbReference>
<protein>
    <submittedName>
        <fullName evidence="1">Uncharacterized protein</fullName>
    </submittedName>
</protein>
<comment type="caution">
    <text evidence="1">The sequence shown here is derived from an EMBL/GenBank/DDBJ whole genome shotgun (WGS) entry which is preliminary data.</text>
</comment>
<evidence type="ECO:0000313" key="2">
    <source>
        <dbReference type="Proteomes" id="UP001549366"/>
    </source>
</evidence>